<proteinExistence type="predicted"/>
<organism evidence="1">
    <name type="scientific">seawater metagenome</name>
    <dbReference type="NCBI Taxonomy" id="1561972"/>
    <lineage>
        <taxon>unclassified sequences</taxon>
        <taxon>metagenomes</taxon>
        <taxon>ecological metagenomes</taxon>
    </lineage>
</organism>
<accession>A0A5E8CKV6</accession>
<evidence type="ECO:0000313" key="1">
    <source>
        <dbReference type="EMBL" id="VVU94435.1"/>
    </source>
</evidence>
<gene>
    <name evidence="1" type="ORF">CPAV1605_157</name>
</gene>
<sequence length="143" mass="16735">MDSIISKLKKTNRYFWFIYKDNRFSLMSQAMSKSEAKDSFLEKDHDFKDIPIILVYIKIEKNLDGPLIGGPICIVIQFKRIGKNNKIKSAKNDTKSGVVWFSKDYLVEHGFKSEYLLKILEAIYFDKIKLNVIGNTMYEHLDL</sequence>
<protein>
    <submittedName>
        <fullName evidence="1">Uncharacterized protein</fullName>
    </submittedName>
</protein>
<dbReference type="AlphaFoldDB" id="A0A5E8CKV6"/>
<dbReference type="EMBL" id="CABVLZ010000001">
    <property type="protein sequence ID" value="VVU94435.1"/>
    <property type="molecule type" value="Genomic_DNA"/>
</dbReference>
<name>A0A5E8CKV6_9ZZZZ</name>
<reference evidence="1" key="1">
    <citation type="submission" date="2019-09" db="EMBL/GenBank/DDBJ databases">
        <authorList>
            <person name="Needham M D."/>
        </authorList>
    </citation>
    <scope>NUCLEOTIDE SEQUENCE</scope>
</reference>